<dbReference type="AlphaFoldDB" id="F4S343"/>
<organism evidence="3">
    <name type="scientific">Melampsora larici-populina (strain 98AG31 / pathotype 3-4-7)</name>
    <name type="common">Poplar leaf rust fungus</name>
    <dbReference type="NCBI Taxonomy" id="747676"/>
    <lineage>
        <taxon>Eukaryota</taxon>
        <taxon>Fungi</taxon>
        <taxon>Dikarya</taxon>
        <taxon>Basidiomycota</taxon>
        <taxon>Pucciniomycotina</taxon>
        <taxon>Pucciniomycetes</taxon>
        <taxon>Pucciniales</taxon>
        <taxon>Melampsoraceae</taxon>
        <taxon>Melampsora</taxon>
    </lineage>
</organism>
<keyword evidence="3" id="KW-1185">Reference proteome</keyword>
<name>F4S343_MELLP</name>
<dbReference type="EMBL" id="GL883142">
    <property type="protein sequence ID" value="EGG00917.1"/>
    <property type="molecule type" value="Genomic_DNA"/>
</dbReference>
<sequence>MLAFITIIATVLHLSTARAANARGRNSNTPDPDVQHCGRSWGDFANLGADRKACLNYGSAHYSCPADSCAIGQAPSPGEKSRTPVPLFSECAKYLGNFGDDTKLDPNKIAIRVVSYWIGYKNNTLRAIGYDQSLKTEPPSPLPGYSCTLPFLTPQVIEVCRNCTFLPDAKW</sequence>
<dbReference type="Proteomes" id="UP000001072">
    <property type="component" value="Unassembled WGS sequence"/>
</dbReference>
<dbReference type="GeneID" id="18926332"/>
<dbReference type="KEGG" id="mlr:MELLADRAFT_123280"/>
<feature type="signal peptide" evidence="1">
    <location>
        <begin position="1"/>
        <end position="19"/>
    </location>
</feature>
<protein>
    <submittedName>
        <fullName evidence="2">Secreted protein</fullName>
    </submittedName>
</protein>
<keyword evidence="1" id="KW-0732">Signal</keyword>
<dbReference type="HOGENOM" id="CLU_1563204_0_0_1"/>
<reference evidence="3" key="1">
    <citation type="journal article" date="2011" name="Proc. Natl. Acad. Sci. U.S.A.">
        <title>Obligate biotrophy features unraveled by the genomic analysis of rust fungi.</title>
        <authorList>
            <person name="Duplessis S."/>
            <person name="Cuomo C.A."/>
            <person name="Lin Y.-C."/>
            <person name="Aerts A."/>
            <person name="Tisserant E."/>
            <person name="Veneault-Fourrey C."/>
            <person name="Joly D.L."/>
            <person name="Hacquard S."/>
            <person name="Amselem J."/>
            <person name="Cantarel B.L."/>
            <person name="Chiu R."/>
            <person name="Coutinho P.M."/>
            <person name="Feau N."/>
            <person name="Field M."/>
            <person name="Frey P."/>
            <person name="Gelhaye E."/>
            <person name="Goldberg J."/>
            <person name="Grabherr M.G."/>
            <person name="Kodira C.D."/>
            <person name="Kohler A."/>
            <person name="Kuees U."/>
            <person name="Lindquist E.A."/>
            <person name="Lucas S.M."/>
            <person name="Mago R."/>
            <person name="Mauceli E."/>
            <person name="Morin E."/>
            <person name="Murat C."/>
            <person name="Pangilinan J.L."/>
            <person name="Park R."/>
            <person name="Pearson M."/>
            <person name="Quesneville H."/>
            <person name="Rouhier N."/>
            <person name="Sakthikumar S."/>
            <person name="Salamov A.A."/>
            <person name="Schmutz J."/>
            <person name="Selles B."/>
            <person name="Shapiro H."/>
            <person name="Tanguay P."/>
            <person name="Tuskan G.A."/>
            <person name="Henrissat B."/>
            <person name="Van de Peer Y."/>
            <person name="Rouze P."/>
            <person name="Ellis J.G."/>
            <person name="Dodds P.N."/>
            <person name="Schein J.E."/>
            <person name="Zhong S."/>
            <person name="Hamelin R.C."/>
            <person name="Grigoriev I.V."/>
            <person name="Szabo L.J."/>
            <person name="Martin F."/>
        </authorList>
    </citation>
    <scope>NUCLEOTIDE SEQUENCE [LARGE SCALE GENOMIC DNA]</scope>
    <source>
        <strain evidence="3">98AG31 / pathotype 3-4-7</strain>
    </source>
</reference>
<dbReference type="VEuPathDB" id="FungiDB:MELLADRAFT_123280"/>
<evidence type="ECO:0000313" key="2">
    <source>
        <dbReference type="EMBL" id="EGG00917.1"/>
    </source>
</evidence>
<accession>F4S343</accession>
<gene>
    <name evidence="2" type="ORF">MELLADRAFT_123280</name>
</gene>
<evidence type="ECO:0000256" key="1">
    <source>
        <dbReference type="SAM" id="SignalP"/>
    </source>
</evidence>
<evidence type="ECO:0000313" key="3">
    <source>
        <dbReference type="Proteomes" id="UP000001072"/>
    </source>
</evidence>
<feature type="chain" id="PRO_5003321240" evidence="1">
    <location>
        <begin position="20"/>
        <end position="171"/>
    </location>
</feature>
<dbReference type="InParanoid" id="F4S343"/>
<dbReference type="OrthoDB" id="10656263at2759"/>
<proteinExistence type="predicted"/>
<dbReference type="RefSeq" id="XP_007415765.1">
    <property type="nucleotide sequence ID" value="XM_007415703.1"/>
</dbReference>